<keyword evidence="2 6" id="KW-0732">Signal</keyword>
<evidence type="ECO:0000256" key="2">
    <source>
        <dbReference type="ARBA" id="ARBA00022729"/>
    </source>
</evidence>
<evidence type="ECO:0000313" key="8">
    <source>
        <dbReference type="EMBL" id="SHG24324.1"/>
    </source>
</evidence>
<dbReference type="Proteomes" id="UP000189796">
    <property type="component" value="Chromosome I"/>
</dbReference>
<dbReference type="InterPro" id="IPR027385">
    <property type="entry name" value="Beta-barrel_OMP"/>
</dbReference>
<dbReference type="GO" id="GO:0009279">
    <property type="term" value="C:cell outer membrane"/>
    <property type="evidence" value="ECO:0007669"/>
    <property type="project" value="UniProtKB-SubCell"/>
</dbReference>
<dbReference type="RefSeq" id="WP_079600132.1">
    <property type="nucleotide sequence ID" value="NZ_LT670817.1"/>
</dbReference>
<dbReference type="SUPFAM" id="SSF56925">
    <property type="entry name" value="OMPA-like"/>
    <property type="match status" value="1"/>
</dbReference>
<evidence type="ECO:0000256" key="3">
    <source>
        <dbReference type="ARBA" id="ARBA00023136"/>
    </source>
</evidence>
<name>A0A1M5I7L7_9BRAD</name>
<protein>
    <submittedName>
        <fullName evidence="8">Outer membrane immunogenic protein</fullName>
    </submittedName>
</protein>
<dbReference type="PANTHER" id="PTHR34001:SF3">
    <property type="entry name" value="BLL7405 PROTEIN"/>
    <property type="match status" value="1"/>
</dbReference>
<dbReference type="InterPro" id="IPR051692">
    <property type="entry name" value="OMP-like"/>
</dbReference>
<evidence type="ECO:0000256" key="1">
    <source>
        <dbReference type="ARBA" id="ARBA00004442"/>
    </source>
</evidence>
<sequence>MKSLFVLASLLALGAGGASAADLPMKARVMPAPVYSWTGFYVGGNAGGAWSQSDAVTTTIFSPTGYFASTSPGAIAIAGAQRVNTSGFTGGLTAGYNWQSSNWVFGIESDFNYFGLSGSSRASGIYPCCAPTGFTVSSSESSSWLITVRPRLGVLVTASLLLYGTGGLAVANVKSNFLFTDTFATAAESAAISTTRYGWTAGAGAEYGLMNGWSVKGEYLYADLGRSSTTSTNLTAFTPPIAFPSNIWNHSIDLRTNIVRIGLNYKFGGAY</sequence>
<evidence type="ECO:0000256" key="4">
    <source>
        <dbReference type="ARBA" id="ARBA00023237"/>
    </source>
</evidence>
<keyword evidence="3" id="KW-0472">Membrane</keyword>
<gene>
    <name evidence="8" type="ORF">SAMN05443248_0845</name>
</gene>
<evidence type="ECO:0000256" key="5">
    <source>
        <dbReference type="ARBA" id="ARBA00038306"/>
    </source>
</evidence>
<proteinExistence type="inferred from homology"/>
<dbReference type="OrthoDB" id="9815357at2"/>
<feature type="signal peptide" evidence="6">
    <location>
        <begin position="1"/>
        <end position="20"/>
    </location>
</feature>
<organism evidence="8 9">
    <name type="scientific">Bradyrhizobium erythrophlei</name>
    <dbReference type="NCBI Taxonomy" id="1437360"/>
    <lineage>
        <taxon>Bacteria</taxon>
        <taxon>Pseudomonadati</taxon>
        <taxon>Pseudomonadota</taxon>
        <taxon>Alphaproteobacteria</taxon>
        <taxon>Hyphomicrobiales</taxon>
        <taxon>Nitrobacteraceae</taxon>
        <taxon>Bradyrhizobium</taxon>
    </lineage>
</organism>
<feature type="chain" id="PRO_5012544850" evidence="6">
    <location>
        <begin position="21"/>
        <end position="271"/>
    </location>
</feature>
<accession>A0A1M5I7L7</accession>
<keyword evidence="4" id="KW-0998">Cell outer membrane</keyword>
<evidence type="ECO:0000313" key="9">
    <source>
        <dbReference type="Proteomes" id="UP000189796"/>
    </source>
</evidence>
<comment type="subcellular location">
    <subcellularLocation>
        <location evidence="1">Cell outer membrane</location>
    </subcellularLocation>
</comment>
<evidence type="ECO:0000259" key="7">
    <source>
        <dbReference type="Pfam" id="PF13505"/>
    </source>
</evidence>
<dbReference type="Pfam" id="PF13505">
    <property type="entry name" value="OMP_b-brl"/>
    <property type="match status" value="1"/>
</dbReference>
<comment type="similarity">
    <text evidence="5">Belongs to the Omp25/RopB family.</text>
</comment>
<dbReference type="InterPro" id="IPR011250">
    <property type="entry name" value="OMP/PagP_B-barrel"/>
</dbReference>
<feature type="domain" description="Outer membrane protein beta-barrel" evidence="7">
    <location>
        <begin position="9"/>
        <end position="267"/>
    </location>
</feature>
<dbReference type="PANTHER" id="PTHR34001">
    <property type="entry name" value="BLL7405 PROTEIN"/>
    <property type="match status" value="1"/>
</dbReference>
<evidence type="ECO:0000256" key="6">
    <source>
        <dbReference type="SAM" id="SignalP"/>
    </source>
</evidence>
<dbReference type="Gene3D" id="2.40.160.20">
    <property type="match status" value="1"/>
</dbReference>
<dbReference type="AlphaFoldDB" id="A0A1M5I7L7"/>
<reference evidence="8 9" key="1">
    <citation type="submission" date="2016-11" db="EMBL/GenBank/DDBJ databases">
        <authorList>
            <person name="Jaros S."/>
            <person name="Januszkiewicz K."/>
            <person name="Wedrychowicz H."/>
        </authorList>
    </citation>
    <scope>NUCLEOTIDE SEQUENCE [LARGE SCALE GENOMIC DNA]</scope>
    <source>
        <strain evidence="8 9">GAS138</strain>
    </source>
</reference>
<dbReference type="EMBL" id="LT670817">
    <property type="protein sequence ID" value="SHG24324.1"/>
    <property type="molecule type" value="Genomic_DNA"/>
</dbReference>